<dbReference type="Gene3D" id="1.10.287.1700">
    <property type="match status" value="1"/>
</dbReference>
<keyword evidence="10" id="KW-1006">Bacterial flagellum protein export</keyword>
<dbReference type="GO" id="GO:0044781">
    <property type="term" value="P:bacterial-type flagellum organization"/>
    <property type="evidence" value="ECO:0007669"/>
    <property type="project" value="UniProtKB-KW"/>
</dbReference>
<dbReference type="GO" id="GO:0071973">
    <property type="term" value="P:bacterial-type flagellum-dependent cell motility"/>
    <property type="evidence" value="ECO:0007669"/>
    <property type="project" value="InterPro"/>
</dbReference>
<evidence type="ECO:0000256" key="2">
    <source>
        <dbReference type="ARBA" id="ARBA00010004"/>
    </source>
</evidence>
<sequence length="148" mass="17486">MKSSSQRIEPVKKVAEQREKKAADTLSRAQNVYGEAQSKLHELVQYRSDYMSEFQFRAQRGMSGSQLQHYKSFLLQLDKAIETQKQQIELLQGEVNKQRSQWQSRSQRTQAVSKYQQRVQKKEQLNKDKAENRQIEDDINNLRHSKQS</sequence>
<gene>
    <name evidence="12" type="ORF">C8D97_10865</name>
</gene>
<organism evidence="12 13">
    <name type="scientific">Pleionea mediterranea</name>
    <dbReference type="NCBI Taxonomy" id="523701"/>
    <lineage>
        <taxon>Bacteria</taxon>
        <taxon>Pseudomonadati</taxon>
        <taxon>Pseudomonadota</taxon>
        <taxon>Gammaproteobacteria</taxon>
        <taxon>Oceanospirillales</taxon>
        <taxon>Pleioneaceae</taxon>
        <taxon>Pleionea</taxon>
    </lineage>
</organism>
<evidence type="ECO:0000256" key="9">
    <source>
        <dbReference type="ARBA" id="ARBA00023136"/>
    </source>
</evidence>
<dbReference type="PANTHER" id="PTHR38786">
    <property type="entry name" value="FLAGELLAR FLIJ PROTEIN"/>
    <property type="match status" value="1"/>
</dbReference>
<comment type="similarity">
    <text evidence="2">Belongs to the FliJ family.</text>
</comment>
<evidence type="ECO:0000256" key="5">
    <source>
        <dbReference type="ARBA" id="ARBA00022475"/>
    </source>
</evidence>
<dbReference type="GO" id="GO:0006935">
    <property type="term" value="P:chemotaxis"/>
    <property type="evidence" value="ECO:0007669"/>
    <property type="project" value="UniProtKB-KW"/>
</dbReference>
<accession>A0A316FNA0</accession>
<dbReference type="GO" id="GO:0015031">
    <property type="term" value="P:protein transport"/>
    <property type="evidence" value="ECO:0007669"/>
    <property type="project" value="UniProtKB-KW"/>
</dbReference>
<dbReference type="InterPro" id="IPR053716">
    <property type="entry name" value="Flag_assembly_chemotaxis_eff"/>
</dbReference>
<dbReference type="NCBIfam" id="TIGR02473">
    <property type="entry name" value="flagell_FliJ"/>
    <property type="match status" value="1"/>
</dbReference>
<evidence type="ECO:0000256" key="7">
    <source>
        <dbReference type="ARBA" id="ARBA00022795"/>
    </source>
</evidence>
<evidence type="ECO:0000256" key="1">
    <source>
        <dbReference type="ARBA" id="ARBA00004413"/>
    </source>
</evidence>
<evidence type="ECO:0000313" key="12">
    <source>
        <dbReference type="EMBL" id="PWK49156.1"/>
    </source>
</evidence>
<keyword evidence="12" id="KW-0969">Cilium</keyword>
<evidence type="ECO:0000256" key="4">
    <source>
        <dbReference type="ARBA" id="ARBA00022448"/>
    </source>
</evidence>
<keyword evidence="12" id="KW-0282">Flagellum</keyword>
<keyword evidence="7" id="KW-1005">Bacterial flagellum biogenesis</keyword>
<keyword evidence="8" id="KW-0653">Protein transport</keyword>
<evidence type="ECO:0000256" key="11">
    <source>
        <dbReference type="SAM" id="MobiDB-lite"/>
    </source>
</evidence>
<dbReference type="InterPro" id="IPR012823">
    <property type="entry name" value="Flagell_FliJ"/>
</dbReference>
<feature type="compositionally biased region" description="Basic and acidic residues" evidence="11">
    <location>
        <begin position="120"/>
        <end position="136"/>
    </location>
</feature>
<dbReference type="GO" id="GO:0009288">
    <property type="term" value="C:bacterial-type flagellum"/>
    <property type="evidence" value="ECO:0007669"/>
    <property type="project" value="InterPro"/>
</dbReference>
<feature type="region of interest" description="Disordered" evidence="11">
    <location>
        <begin position="99"/>
        <end position="148"/>
    </location>
</feature>
<keyword evidence="9" id="KW-0472">Membrane</keyword>
<keyword evidence="13" id="KW-1185">Reference proteome</keyword>
<keyword evidence="12" id="KW-0966">Cell projection</keyword>
<evidence type="ECO:0000256" key="6">
    <source>
        <dbReference type="ARBA" id="ARBA00022500"/>
    </source>
</evidence>
<evidence type="ECO:0000256" key="8">
    <source>
        <dbReference type="ARBA" id="ARBA00022927"/>
    </source>
</evidence>
<dbReference type="AlphaFoldDB" id="A0A316FNA0"/>
<dbReference type="InterPro" id="IPR052570">
    <property type="entry name" value="FliJ"/>
</dbReference>
<dbReference type="EMBL" id="QGGU01000008">
    <property type="protein sequence ID" value="PWK49156.1"/>
    <property type="molecule type" value="Genomic_DNA"/>
</dbReference>
<dbReference type="OrthoDB" id="6465096at2"/>
<dbReference type="Pfam" id="PF02050">
    <property type="entry name" value="FliJ"/>
    <property type="match status" value="1"/>
</dbReference>
<name>A0A316FNA0_9GAMM</name>
<dbReference type="PANTHER" id="PTHR38786:SF1">
    <property type="entry name" value="FLAGELLAR FLIJ PROTEIN"/>
    <property type="match status" value="1"/>
</dbReference>
<evidence type="ECO:0000256" key="3">
    <source>
        <dbReference type="ARBA" id="ARBA00020392"/>
    </source>
</evidence>
<dbReference type="RefSeq" id="WP_109763957.1">
    <property type="nucleotide sequence ID" value="NZ_QGGU01000008.1"/>
</dbReference>
<keyword evidence="5" id="KW-1003">Cell membrane</keyword>
<keyword evidence="6" id="KW-0145">Chemotaxis</keyword>
<dbReference type="Proteomes" id="UP000245790">
    <property type="component" value="Unassembled WGS sequence"/>
</dbReference>
<evidence type="ECO:0000256" key="10">
    <source>
        <dbReference type="ARBA" id="ARBA00023225"/>
    </source>
</evidence>
<feature type="region of interest" description="Disordered" evidence="11">
    <location>
        <begin position="1"/>
        <end position="25"/>
    </location>
</feature>
<protein>
    <recommendedName>
        <fullName evidence="3">Flagellar FliJ protein</fullName>
    </recommendedName>
</protein>
<comment type="subcellular location">
    <subcellularLocation>
        <location evidence="1">Cell membrane</location>
        <topology evidence="1">Peripheral membrane protein</topology>
        <orientation evidence="1">Cytoplasmic side</orientation>
    </subcellularLocation>
</comment>
<proteinExistence type="inferred from homology"/>
<comment type="caution">
    <text evidence="12">The sequence shown here is derived from an EMBL/GenBank/DDBJ whole genome shotgun (WGS) entry which is preliminary data.</text>
</comment>
<feature type="compositionally biased region" description="Basic and acidic residues" evidence="11">
    <location>
        <begin position="9"/>
        <end position="23"/>
    </location>
</feature>
<evidence type="ECO:0000313" key="13">
    <source>
        <dbReference type="Proteomes" id="UP000245790"/>
    </source>
</evidence>
<feature type="compositionally biased region" description="Low complexity" evidence="11">
    <location>
        <begin position="99"/>
        <end position="110"/>
    </location>
</feature>
<reference evidence="12 13" key="1">
    <citation type="submission" date="2018-05" db="EMBL/GenBank/DDBJ databases">
        <title>Genomic Encyclopedia of Type Strains, Phase IV (KMG-IV): sequencing the most valuable type-strain genomes for metagenomic binning, comparative biology and taxonomic classification.</title>
        <authorList>
            <person name="Goeker M."/>
        </authorList>
    </citation>
    <scope>NUCLEOTIDE SEQUENCE [LARGE SCALE GENOMIC DNA]</scope>
    <source>
        <strain evidence="12 13">DSM 25350</strain>
    </source>
</reference>
<keyword evidence="4" id="KW-0813">Transport</keyword>
<dbReference type="GO" id="GO:0005886">
    <property type="term" value="C:plasma membrane"/>
    <property type="evidence" value="ECO:0007669"/>
    <property type="project" value="UniProtKB-SubCell"/>
</dbReference>